<protein>
    <submittedName>
        <fullName evidence="1">Glutamate receptor 1 isoform X2</fullName>
    </submittedName>
</protein>
<accession>A0ABD2AGB3</accession>
<keyword evidence="2" id="KW-1185">Reference proteome</keyword>
<proteinExistence type="predicted"/>
<keyword evidence="1" id="KW-0675">Receptor</keyword>
<dbReference type="EMBL" id="JAUDFV010000149">
    <property type="protein sequence ID" value="KAL2719666.1"/>
    <property type="molecule type" value="Genomic_DNA"/>
</dbReference>
<comment type="caution">
    <text evidence="1">The sequence shown here is derived from an EMBL/GenBank/DDBJ whole genome shotgun (WGS) entry which is preliminary data.</text>
</comment>
<dbReference type="Proteomes" id="UP001607302">
    <property type="component" value="Unassembled WGS sequence"/>
</dbReference>
<evidence type="ECO:0000313" key="1">
    <source>
        <dbReference type="EMBL" id="KAL2719666.1"/>
    </source>
</evidence>
<organism evidence="1 2">
    <name type="scientific">Vespula squamosa</name>
    <name type="common">Southern yellow jacket</name>
    <name type="synonym">Wasp</name>
    <dbReference type="NCBI Taxonomy" id="30214"/>
    <lineage>
        <taxon>Eukaryota</taxon>
        <taxon>Metazoa</taxon>
        <taxon>Ecdysozoa</taxon>
        <taxon>Arthropoda</taxon>
        <taxon>Hexapoda</taxon>
        <taxon>Insecta</taxon>
        <taxon>Pterygota</taxon>
        <taxon>Neoptera</taxon>
        <taxon>Endopterygota</taxon>
        <taxon>Hymenoptera</taxon>
        <taxon>Apocrita</taxon>
        <taxon>Aculeata</taxon>
        <taxon>Vespoidea</taxon>
        <taxon>Vespidae</taxon>
        <taxon>Vespinae</taxon>
        <taxon>Vespula</taxon>
    </lineage>
</organism>
<name>A0ABD2AGB3_VESSQ</name>
<evidence type="ECO:0000313" key="2">
    <source>
        <dbReference type="Proteomes" id="UP001607302"/>
    </source>
</evidence>
<dbReference type="Gene3D" id="3.40.50.2300">
    <property type="match status" value="1"/>
</dbReference>
<dbReference type="AlphaFoldDB" id="A0ABD2AGB3"/>
<reference evidence="1 2" key="1">
    <citation type="journal article" date="2024" name="Ann. Entomol. Soc. Am.">
        <title>Genomic analyses of the southern and eastern yellowjacket wasps (Hymenoptera: Vespidae) reveal evolutionary signatures of social life.</title>
        <authorList>
            <person name="Catto M.A."/>
            <person name="Caine P.B."/>
            <person name="Orr S.E."/>
            <person name="Hunt B.G."/>
            <person name="Goodisman M.A.D."/>
        </authorList>
    </citation>
    <scope>NUCLEOTIDE SEQUENCE [LARGE SCALE GENOMIC DNA]</scope>
    <source>
        <strain evidence="1">233</strain>
        <tissue evidence="1">Head and thorax</tissue>
    </source>
</reference>
<gene>
    <name evidence="1" type="ORF">V1478_011128</name>
</gene>
<sequence>MVETTNSTACVRARKRNIVAGIPELISVRKASMRMPIVVDIGYTPRERGLKTVAVVSSLDMFITAQTRFAILSLSITRQDFHLILKIIRNDGAIFEQGTDEIQSAFRFAMFNHNKNTTIRKFELQAYVDVINTADAYKLSRLSE</sequence>